<dbReference type="NCBIfam" id="TIGR04183">
    <property type="entry name" value="Por_Secre_tail"/>
    <property type="match status" value="1"/>
</dbReference>
<comment type="caution">
    <text evidence="2">The sequence shown here is derived from an EMBL/GenBank/DDBJ whole genome shotgun (WGS) entry which is preliminary data.</text>
</comment>
<dbReference type="PROSITE" id="PS51257">
    <property type="entry name" value="PROKAR_LIPOPROTEIN"/>
    <property type="match status" value="1"/>
</dbReference>
<evidence type="ECO:0000259" key="1">
    <source>
        <dbReference type="Pfam" id="PF18962"/>
    </source>
</evidence>
<evidence type="ECO:0000313" key="2">
    <source>
        <dbReference type="EMBL" id="GAA3929763.1"/>
    </source>
</evidence>
<dbReference type="RefSeq" id="WP_345111974.1">
    <property type="nucleotide sequence ID" value="NZ_BAABDH010000021.1"/>
</dbReference>
<name>A0ABP7MVK0_9BACT</name>
<accession>A0ABP7MVK0</accession>
<dbReference type="Pfam" id="PF18962">
    <property type="entry name" value="Por_Secre_tail"/>
    <property type="match status" value="1"/>
</dbReference>
<evidence type="ECO:0000313" key="3">
    <source>
        <dbReference type="Proteomes" id="UP001499909"/>
    </source>
</evidence>
<reference evidence="3" key="1">
    <citation type="journal article" date="2019" name="Int. J. Syst. Evol. Microbiol.">
        <title>The Global Catalogue of Microorganisms (GCM) 10K type strain sequencing project: providing services to taxonomists for standard genome sequencing and annotation.</title>
        <authorList>
            <consortium name="The Broad Institute Genomics Platform"/>
            <consortium name="The Broad Institute Genome Sequencing Center for Infectious Disease"/>
            <person name="Wu L."/>
            <person name="Ma J."/>
        </authorList>
    </citation>
    <scope>NUCLEOTIDE SEQUENCE [LARGE SCALE GENOMIC DNA]</scope>
    <source>
        <strain evidence="3">JCM 17214</strain>
    </source>
</reference>
<organism evidence="2 3">
    <name type="scientific">Hymenobacter algoricola</name>
    <dbReference type="NCBI Taxonomy" id="486267"/>
    <lineage>
        <taxon>Bacteria</taxon>
        <taxon>Pseudomonadati</taxon>
        <taxon>Bacteroidota</taxon>
        <taxon>Cytophagia</taxon>
        <taxon>Cytophagales</taxon>
        <taxon>Hymenobacteraceae</taxon>
        <taxon>Hymenobacter</taxon>
    </lineage>
</organism>
<proteinExistence type="predicted"/>
<dbReference type="InterPro" id="IPR026444">
    <property type="entry name" value="Secre_tail"/>
</dbReference>
<dbReference type="EMBL" id="BAABDH010000021">
    <property type="protein sequence ID" value="GAA3929763.1"/>
    <property type="molecule type" value="Genomic_DNA"/>
</dbReference>
<protein>
    <recommendedName>
        <fullName evidence="1">Secretion system C-terminal sorting domain-containing protein</fullName>
    </recommendedName>
</protein>
<sequence>MKYSPALFLLSLLLTGCDDPTARFDEFTVSHPVNLARVLGSDLTLLGPSDTVHLQVRFDPATRLNRLIDLRDTSLVLEGQAFHHRRLYYVVELREAGSCWVHAVRIRGNEVTGLNRGYRQMEDLSAVVKQGQFGELIRYRILGNDSTRMRFDMRTLRAFYRTELDSFETYRIARPLAARVAETAPAATLSLYPNPANTHATLDFATPATRTVQVYTQAGQLVRVLPAQAATLELPVREWSEGTYILRVTGAESAVQTVRLVVKR</sequence>
<keyword evidence="3" id="KW-1185">Reference proteome</keyword>
<feature type="domain" description="Secretion system C-terminal sorting" evidence="1">
    <location>
        <begin position="191"/>
        <end position="258"/>
    </location>
</feature>
<gene>
    <name evidence="2" type="ORF">GCM10022406_13960</name>
</gene>
<dbReference type="Proteomes" id="UP001499909">
    <property type="component" value="Unassembled WGS sequence"/>
</dbReference>